<dbReference type="AlphaFoldDB" id="A0A9P8PZW6"/>
<keyword evidence="6" id="KW-1185">Reference proteome</keyword>
<protein>
    <recommendedName>
        <fullName evidence="7">Glycosyltransferase family 34 protein</fullName>
    </recommendedName>
</protein>
<evidence type="ECO:0000256" key="3">
    <source>
        <dbReference type="ARBA" id="ARBA00022679"/>
    </source>
</evidence>
<dbReference type="EMBL" id="JAEUBF010000076">
    <property type="protein sequence ID" value="KAH3680637.1"/>
    <property type="molecule type" value="Genomic_DNA"/>
</dbReference>
<dbReference type="Gene3D" id="3.90.550.10">
    <property type="entry name" value="Spore Coat Polysaccharide Biosynthesis Protein SpsA, Chain A"/>
    <property type="match status" value="1"/>
</dbReference>
<sequence>MQLSYNNKFKPQKNANQFFLKLKKSISTNSIILIILSIIIISLYILSIQFNWIKKFGWFGSHSNSNSIIPLHGYYKDDILTKNTLIFPSIEHAPLLRELGIDGLFESIVDPQGLKHYKLTDSFDSEDSLLNNKLDDESTNQMLKIKNSFLNHGKLKFNGGNTPEIIIVTGVDFEKYELSHLTKIVQNRVNYAQRKNYGIYVRWLQEFIPLLENSQQSKEWCKIFLIRAAMYTFPNAKYFWYLDEDAIIMNYNIDLYKYLLHPKALEPIMLKDQPIIPPNGVIHTFKNTKAENVELILTQIGQDLNLNSFIIKNGFYSKSLLEFWSDKLFRNYHNFPGFAESAITHILQWHPVYLARTALIPPRTIASLHSAIELKDDIHYNEGDFVASLRDCQSRKSCESEIDLYWSKTEN</sequence>
<evidence type="ECO:0000313" key="6">
    <source>
        <dbReference type="Proteomes" id="UP000769528"/>
    </source>
</evidence>
<reference evidence="5" key="2">
    <citation type="submission" date="2021-01" db="EMBL/GenBank/DDBJ databases">
        <authorList>
            <person name="Schikora-Tamarit M.A."/>
        </authorList>
    </citation>
    <scope>NUCLEOTIDE SEQUENCE</scope>
    <source>
        <strain evidence="5">CBS6341</strain>
    </source>
</reference>
<dbReference type="Pfam" id="PF05637">
    <property type="entry name" value="Glyco_transf_34"/>
    <property type="match status" value="1"/>
</dbReference>
<dbReference type="PANTHER" id="PTHR31306">
    <property type="entry name" value="ALPHA-1,6-MANNOSYLTRANSFERASE MNN11-RELATED"/>
    <property type="match status" value="1"/>
</dbReference>
<dbReference type="GO" id="GO:0000136">
    <property type="term" value="C:mannan polymerase complex"/>
    <property type="evidence" value="ECO:0007669"/>
    <property type="project" value="TreeGrafter"/>
</dbReference>
<dbReference type="PANTHER" id="PTHR31306:SF10">
    <property type="entry name" value="ALPHA-1,6-MANNOSYLTRANSFERASE MNN11-RELATED"/>
    <property type="match status" value="1"/>
</dbReference>
<comment type="similarity">
    <text evidence="1">Belongs to the glycosyltransferase 34 family.</text>
</comment>
<dbReference type="Proteomes" id="UP000769528">
    <property type="component" value="Unassembled WGS sequence"/>
</dbReference>
<organism evidence="5 6">
    <name type="scientific">Wickerhamomyces mucosus</name>
    <dbReference type="NCBI Taxonomy" id="1378264"/>
    <lineage>
        <taxon>Eukaryota</taxon>
        <taxon>Fungi</taxon>
        <taxon>Dikarya</taxon>
        <taxon>Ascomycota</taxon>
        <taxon>Saccharomycotina</taxon>
        <taxon>Saccharomycetes</taxon>
        <taxon>Phaffomycetales</taxon>
        <taxon>Wickerhamomycetaceae</taxon>
        <taxon>Wickerhamomyces</taxon>
    </lineage>
</organism>
<evidence type="ECO:0000256" key="4">
    <source>
        <dbReference type="SAM" id="Phobius"/>
    </source>
</evidence>
<feature type="transmembrane region" description="Helical" evidence="4">
    <location>
        <begin position="26"/>
        <end position="46"/>
    </location>
</feature>
<dbReference type="InterPro" id="IPR029044">
    <property type="entry name" value="Nucleotide-diphossugar_trans"/>
</dbReference>
<keyword evidence="2" id="KW-0328">Glycosyltransferase</keyword>
<keyword evidence="3" id="KW-0808">Transferase</keyword>
<evidence type="ECO:0008006" key="7">
    <source>
        <dbReference type="Google" id="ProtNLM"/>
    </source>
</evidence>
<dbReference type="OrthoDB" id="205108at2759"/>
<comment type="caution">
    <text evidence="5">The sequence shown here is derived from an EMBL/GenBank/DDBJ whole genome shotgun (WGS) entry which is preliminary data.</text>
</comment>
<name>A0A9P8PZW6_9ASCO</name>
<accession>A0A9P8PZW6</accession>
<dbReference type="GO" id="GO:0000009">
    <property type="term" value="F:alpha-1,6-mannosyltransferase activity"/>
    <property type="evidence" value="ECO:0007669"/>
    <property type="project" value="TreeGrafter"/>
</dbReference>
<evidence type="ECO:0000256" key="1">
    <source>
        <dbReference type="ARBA" id="ARBA00005664"/>
    </source>
</evidence>
<keyword evidence="4" id="KW-0472">Membrane</keyword>
<reference evidence="5" key="1">
    <citation type="journal article" date="2021" name="Open Biol.">
        <title>Shared evolutionary footprints suggest mitochondrial oxidative damage underlies multiple complex I losses in fungi.</title>
        <authorList>
            <person name="Schikora-Tamarit M.A."/>
            <person name="Marcet-Houben M."/>
            <person name="Nosek J."/>
            <person name="Gabaldon T."/>
        </authorList>
    </citation>
    <scope>NUCLEOTIDE SEQUENCE</scope>
    <source>
        <strain evidence="5">CBS6341</strain>
    </source>
</reference>
<keyword evidence="4" id="KW-1133">Transmembrane helix</keyword>
<dbReference type="GO" id="GO:0006487">
    <property type="term" value="P:protein N-linked glycosylation"/>
    <property type="evidence" value="ECO:0007669"/>
    <property type="project" value="TreeGrafter"/>
</dbReference>
<dbReference type="InterPro" id="IPR008630">
    <property type="entry name" value="Glyco_trans_34"/>
</dbReference>
<keyword evidence="4" id="KW-0812">Transmembrane</keyword>
<evidence type="ECO:0000313" key="5">
    <source>
        <dbReference type="EMBL" id="KAH3680637.1"/>
    </source>
</evidence>
<proteinExistence type="inferred from homology"/>
<gene>
    <name evidence="5" type="ORF">WICMUC_000194</name>
</gene>
<evidence type="ECO:0000256" key="2">
    <source>
        <dbReference type="ARBA" id="ARBA00022676"/>
    </source>
</evidence>